<dbReference type="Proteomes" id="UP000465360">
    <property type="component" value="Unassembled WGS sequence"/>
</dbReference>
<organism evidence="1 2">
    <name type="scientific">Mycobacterium bourgelatii</name>
    <dbReference type="NCBI Taxonomy" id="1273442"/>
    <lineage>
        <taxon>Bacteria</taxon>
        <taxon>Bacillati</taxon>
        <taxon>Actinomycetota</taxon>
        <taxon>Actinomycetes</taxon>
        <taxon>Mycobacteriales</taxon>
        <taxon>Mycobacteriaceae</taxon>
        <taxon>Mycobacterium</taxon>
    </lineage>
</organism>
<dbReference type="RefSeq" id="WP_163710953.1">
    <property type="nucleotide sequence ID" value="NZ_BLKZ01000001.1"/>
</dbReference>
<evidence type="ECO:0000313" key="1">
    <source>
        <dbReference type="EMBL" id="GFG89934.1"/>
    </source>
</evidence>
<sequence length="56" mass="6162">MSIDVLIGGVATQIDRAVFTALLEESVASIYVRYQRALTAGRIEFSDLKFLAQKGE</sequence>
<gene>
    <name evidence="1" type="ORF">MBOU_19760</name>
</gene>
<dbReference type="AlphaFoldDB" id="A0A7I9YMM4"/>
<reference evidence="1 2" key="1">
    <citation type="journal article" date="2019" name="Emerg. Microbes Infect.">
        <title>Comprehensive subspecies identification of 175 nontuberculous mycobacteria species based on 7547 genomic profiles.</title>
        <authorList>
            <person name="Matsumoto Y."/>
            <person name="Kinjo T."/>
            <person name="Motooka D."/>
            <person name="Nabeya D."/>
            <person name="Jung N."/>
            <person name="Uechi K."/>
            <person name="Horii T."/>
            <person name="Iida T."/>
            <person name="Fujita J."/>
            <person name="Nakamura S."/>
        </authorList>
    </citation>
    <scope>NUCLEOTIDE SEQUENCE [LARGE SCALE GENOMIC DNA]</scope>
    <source>
        <strain evidence="1 2">JCM 30725</strain>
    </source>
</reference>
<comment type="caution">
    <text evidence="1">The sequence shown here is derived from an EMBL/GenBank/DDBJ whole genome shotgun (WGS) entry which is preliminary data.</text>
</comment>
<accession>A0A7I9YMM4</accession>
<proteinExistence type="predicted"/>
<keyword evidence="2" id="KW-1185">Reference proteome</keyword>
<dbReference type="EMBL" id="BLKZ01000001">
    <property type="protein sequence ID" value="GFG89934.1"/>
    <property type="molecule type" value="Genomic_DNA"/>
</dbReference>
<protein>
    <submittedName>
        <fullName evidence="1">Uncharacterized protein</fullName>
    </submittedName>
</protein>
<evidence type="ECO:0000313" key="2">
    <source>
        <dbReference type="Proteomes" id="UP000465360"/>
    </source>
</evidence>
<name>A0A7I9YMM4_MYCBU</name>